<feature type="region of interest" description="Disordered" evidence="1">
    <location>
        <begin position="58"/>
        <end position="90"/>
    </location>
</feature>
<dbReference type="EMBL" id="CALNXI010000021">
    <property type="protein sequence ID" value="CAH3015284.1"/>
    <property type="molecule type" value="Genomic_DNA"/>
</dbReference>
<feature type="compositionally biased region" description="Polar residues" evidence="1">
    <location>
        <begin position="327"/>
        <end position="337"/>
    </location>
</feature>
<comment type="caution">
    <text evidence="2">The sequence shown here is derived from an EMBL/GenBank/DDBJ whole genome shotgun (WGS) entry which is preliminary data.</text>
</comment>
<feature type="region of interest" description="Disordered" evidence="1">
    <location>
        <begin position="1"/>
        <end position="33"/>
    </location>
</feature>
<name>A0ABN8LDX1_9CNID</name>
<gene>
    <name evidence="2" type="ORF">PEVE_00014535</name>
</gene>
<organism evidence="2 3">
    <name type="scientific">Porites evermanni</name>
    <dbReference type="NCBI Taxonomy" id="104178"/>
    <lineage>
        <taxon>Eukaryota</taxon>
        <taxon>Metazoa</taxon>
        <taxon>Cnidaria</taxon>
        <taxon>Anthozoa</taxon>
        <taxon>Hexacorallia</taxon>
        <taxon>Scleractinia</taxon>
        <taxon>Fungiina</taxon>
        <taxon>Poritidae</taxon>
        <taxon>Porites</taxon>
    </lineage>
</organism>
<evidence type="ECO:0000256" key="1">
    <source>
        <dbReference type="SAM" id="MobiDB-lite"/>
    </source>
</evidence>
<feature type="compositionally biased region" description="Polar residues" evidence="1">
    <location>
        <begin position="1"/>
        <end position="14"/>
    </location>
</feature>
<sequence>MATFLNTQKSSSSAPRGADMARPRNKFLPSIFEEKNDDKIQDFRKTLKITEDEDVDVDLEVRSGMHEGEGADEKSLREELPTRGGRASTAGKFKSLVRSLSETRFENGSWRSKRQGSAFVGRKRINSGIPSGNRSFGYGQRKITSPGVNRGRAVDMPEVIDLTNPEEAKNIARRFFEDELKMDLADPRFNKPEDFIASLRWKAERKFSYSELWHRRRSSIHASSLIKNPEIFQLNANTVNNKLAKLNNQEEFFEKLPQFSQLESKYFQVAYSKPKTGGNGNSHGRKKLTSSFREQTEAAGPKRRQGRILNPIPRDAKKSKNALRLRGQSQVNGLKQT</sequence>
<accession>A0ABN8LDX1</accession>
<feature type="region of interest" description="Disordered" evidence="1">
    <location>
        <begin position="131"/>
        <end position="150"/>
    </location>
</feature>
<evidence type="ECO:0000313" key="2">
    <source>
        <dbReference type="EMBL" id="CAH3015284.1"/>
    </source>
</evidence>
<dbReference type="Proteomes" id="UP001159427">
    <property type="component" value="Unassembled WGS sequence"/>
</dbReference>
<proteinExistence type="predicted"/>
<evidence type="ECO:0000313" key="3">
    <source>
        <dbReference type="Proteomes" id="UP001159427"/>
    </source>
</evidence>
<feature type="compositionally biased region" description="Basic and acidic residues" evidence="1">
    <location>
        <begin position="59"/>
        <end position="81"/>
    </location>
</feature>
<protein>
    <submittedName>
        <fullName evidence="2">Uncharacterized protein</fullName>
    </submittedName>
</protein>
<reference evidence="2 3" key="1">
    <citation type="submission" date="2022-05" db="EMBL/GenBank/DDBJ databases">
        <authorList>
            <consortium name="Genoscope - CEA"/>
            <person name="William W."/>
        </authorList>
    </citation>
    <scope>NUCLEOTIDE SEQUENCE [LARGE SCALE GENOMIC DNA]</scope>
</reference>
<keyword evidence="3" id="KW-1185">Reference proteome</keyword>
<feature type="region of interest" description="Disordered" evidence="1">
    <location>
        <begin position="273"/>
        <end position="337"/>
    </location>
</feature>